<dbReference type="NCBIfam" id="TIGR01730">
    <property type="entry name" value="RND_mfp"/>
    <property type="match status" value="1"/>
</dbReference>
<dbReference type="FunFam" id="2.40.420.20:FF:000003">
    <property type="entry name" value="Cation efflux system protein cusB"/>
    <property type="match status" value="1"/>
</dbReference>
<protein>
    <recommendedName>
        <fullName evidence="13">Efflux transporter, RND family, MFP subunit</fullName>
    </recommendedName>
</protein>
<organism evidence="11 12">
    <name type="scientific">Anaeromyxobacter diazotrophicus</name>
    <dbReference type="NCBI Taxonomy" id="2590199"/>
    <lineage>
        <taxon>Bacteria</taxon>
        <taxon>Pseudomonadati</taxon>
        <taxon>Myxococcota</taxon>
        <taxon>Myxococcia</taxon>
        <taxon>Myxococcales</taxon>
        <taxon>Cystobacterineae</taxon>
        <taxon>Anaeromyxobacteraceae</taxon>
        <taxon>Anaeromyxobacter</taxon>
    </lineage>
</organism>
<dbReference type="InterPro" id="IPR058791">
    <property type="entry name" value="3HB_CusB"/>
</dbReference>
<dbReference type="GO" id="GO:0060003">
    <property type="term" value="P:copper ion export"/>
    <property type="evidence" value="ECO:0007669"/>
    <property type="project" value="TreeGrafter"/>
</dbReference>
<dbReference type="GO" id="GO:0016020">
    <property type="term" value="C:membrane"/>
    <property type="evidence" value="ECO:0007669"/>
    <property type="project" value="InterPro"/>
</dbReference>
<feature type="domain" description="Heavy metal binding" evidence="6">
    <location>
        <begin position="67"/>
        <end position="92"/>
    </location>
</feature>
<dbReference type="Gene3D" id="2.40.420.20">
    <property type="match status" value="1"/>
</dbReference>
<dbReference type="EMBL" id="BJTG01000005">
    <property type="protein sequence ID" value="GEJ57750.1"/>
    <property type="molecule type" value="Genomic_DNA"/>
</dbReference>
<feature type="domain" description="CzcB-like C-terminal circularly permuted SH3-like" evidence="10">
    <location>
        <begin position="408"/>
        <end position="467"/>
    </location>
</feature>
<dbReference type="Pfam" id="PF25869">
    <property type="entry name" value="3HB_CusB"/>
    <property type="match status" value="1"/>
</dbReference>
<evidence type="ECO:0000259" key="8">
    <source>
        <dbReference type="Pfam" id="PF25919"/>
    </source>
</evidence>
<dbReference type="InterPro" id="IPR051909">
    <property type="entry name" value="MFP_Cation_Efflux"/>
</dbReference>
<dbReference type="InterPro" id="IPR045800">
    <property type="entry name" value="HMBD"/>
</dbReference>
<feature type="domain" description="CusB-like barrel-sandwich hybrid" evidence="8">
    <location>
        <begin position="193"/>
        <end position="316"/>
    </location>
</feature>
<dbReference type="RefSeq" id="WP_176065602.1">
    <property type="nucleotide sequence ID" value="NZ_BJTG01000005.1"/>
</dbReference>
<evidence type="ECO:0000256" key="5">
    <source>
        <dbReference type="SAM" id="MobiDB-lite"/>
    </source>
</evidence>
<dbReference type="InterPro" id="IPR058790">
    <property type="entry name" value="BSH_CusB"/>
</dbReference>
<dbReference type="InterPro" id="IPR006143">
    <property type="entry name" value="RND_pump_MFP"/>
</dbReference>
<dbReference type="FunFam" id="2.40.30.170:FF:000010">
    <property type="entry name" value="Efflux RND transporter periplasmic adaptor subunit"/>
    <property type="match status" value="1"/>
</dbReference>
<evidence type="ECO:0000256" key="1">
    <source>
        <dbReference type="ARBA" id="ARBA00009477"/>
    </source>
</evidence>
<proteinExistence type="inferred from homology"/>
<feature type="domain" description="CusB-like beta-barrel" evidence="9">
    <location>
        <begin position="325"/>
        <end position="402"/>
    </location>
</feature>
<feature type="region of interest" description="Disordered" evidence="5">
    <location>
        <begin position="41"/>
        <end position="60"/>
    </location>
</feature>
<keyword evidence="3" id="KW-0732">Signal</keyword>
<evidence type="ECO:0000313" key="11">
    <source>
        <dbReference type="EMBL" id="GEJ57750.1"/>
    </source>
</evidence>
<keyword evidence="2" id="KW-0813">Transport</keyword>
<evidence type="ECO:0000259" key="7">
    <source>
        <dbReference type="Pfam" id="PF25869"/>
    </source>
</evidence>
<dbReference type="Pfam" id="PF25919">
    <property type="entry name" value="BSH_CusB"/>
    <property type="match status" value="1"/>
</dbReference>
<comment type="caution">
    <text evidence="11">The sequence shown here is derived from an EMBL/GenBank/DDBJ whole genome shotgun (WGS) entry which is preliminary data.</text>
</comment>
<feature type="domain" description="CusB-like three alpha-helical bundle" evidence="7">
    <location>
        <begin position="228"/>
        <end position="286"/>
    </location>
</feature>
<sequence>MEYGTPPASTSKRRFGPGALALVLVLGLAAGGGAAVLATRGHGDHGHATSAGPAEQGAQPAEQKPLYVCPMHPTITSDHPADCPICGMKLVKTAAQPGGVAAKGPRKVAFYRSPMDARQTSPTPRKDEMGMDYLPVYEDEAKGGAPVEGLATVDIDPQRQQLIGLRTAAVERGTVGATWRTVGKVAVDETRVHHVNIKVSGFAEQVFADYVGKPVRRGEPLFTIYSPDLLSVQQEYLLALRTRKALAGSGQGEASGDELVEAARQRLRLWDIPEGEIARLERTGTPTKTLTILSPMSGVVTKKDLVMGHRLNEGDMPYEITDLSSVWVLADAYESDLSRLKLGMTATLSLQAFPDRAFKGRVIFIDPVLDAKSRTAKVRLEFPNPTGELRPEMFGEVTLQAAARQGLRVPADAVIDSGTSKVVFVALGEGKFQPREVKLGVVSGDAVEVLSGLKQGEQVVTRANFLIDSESRLRASLSAMGGK</sequence>
<evidence type="ECO:0000313" key="12">
    <source>
        <dbReference type="Proteomes" id="UP000503640"/>
    </source>
</evidence>
<dbReference type="GO" id="GO:0022857">
    <property type="term" value="F:transmembrane transporter activity"/>
    <property type="evidence" value="ECO:0007669"/>
    <property type="project" value="InterPro"/>
</dbReference>
<gene>
    <name evidence="11" type="ORF">AMYX_24910</name>
</gene>
<comment type="similarity">
    <text evidence="1">Belongs to the membrane fusion protein (MFP) (TC 8.A.1) family.</text>
</comment>
<dbReference type="Gene3D" id="2.40.30.170">
    <property type="match status" value="1"/>
</dbReference>
<dbReference type="Pfam" id="PF19335">
    <property type="entry name" value="HMBD"/>
    <property type="match status" value="1"/>
</dbReference>
<accession>A0A7I9VNR9</accession>
<evidence type="ECO:0008006" key="13">
    <source>
        <dbReference type="Google" id="ProtNLM"/>
    </source>
</evidence>
<dbReference type="PANTHER" id="PTHR30097:SF15">
    <property type="entry name" value="CATION EFFLUX SYSTEM PROTEIN CUSB"/>
    <property type="match status" value="1"/>
</dbReference>
<dbReference type="Pfam" id="PF25975">
    <property type="entry name" value="CzcB_C"/>
    <property type="match status" value="1"/>
</dbReference>
<reference evidence="12" key="1">
    <citation type="journal article" date="2020" name="Appl. Environ. Microbiol.">
        <title>Diazotrophic Anaeromyxobacter Isolates from Soils.</title>
        <authorList>
            <person name="Masuda Y."/>
            <person name="Yamanaka H."/>
            <person name="Xu Z.X."/>
            <person name="Shiratori Y."/>
            <person name="Aono T."/>
            <person name="Amachi S."/>
            <person name="Senoo K."/>
            <person name="Itoh H."/>
        </authorList>
    </citation>
    <scope>NUCLEOTIDE SEQUENCE [LARGE SCALE GENOMIC DNA]</scope>
    <source>
        <strain evidence="12">R267</strain>
    </source>
</reference>
<dbReference type="InterPro" id="IPR058649">
    <property type="entry name" value="CzcB_C"/>
</dbReference>
<dbReference type="GO" id="GO:0030288">
    <property type="term" value="C:outer membrane-bounded periplasmic space"/>
    <property type="evidence" value="ECO:0007669"/>
    <property type="project" value="TreeGrafter"/>
</dbReference>
<keyword evidence="4" id="KW-0406">Ion transport</keyword>
<name>A0A7I9VNR9_9BACT</name>
<evidence type="ECO:0000256" key="3">
    <source>
        <dbReference type="ARBA" id="ARBA00022729"/>
    </source>
</evidence>
<dbReference type="Proteomes" id="UP000503640">
    <property type="component" value="Unassembled WGS sequence"/>
</dbReference>
<evidence type="ECO:0000256" key="2">
    <source>
        <dbReference type="ARBA" id="ARBA00022448"/>
    </source>
</evidence>
<dbReference type="SUPFAM" id="SSF111369">
    <property type="entry name" value="HlyD-like secretion proteins"/>
    <property type="match status" value="1"/>
</dbReference>
<dbReference type="Pfam" id="PF25954">
    <property type="entry name" value="Beta-barrel_RND_2"/>
    <property type="match status" value="1"/>
</dbReference>
<dbReference type="PANTHER" id="PTHR30097">
    <property type="entry name" value="CATION EFFLUX SYSTEM PROTEIN CUSB"/>
    <property type="match status" value="1"/>
</dbReference>
<dbReference type="Gene3D" id="6.10.140.730">
    <property type="match status" value="1"/>
</dbReference>
<dbReference type="AlphaFoldDB" id="A0A7I9VNR9"/>
<keyword evidence="12" id="KW-1185">Reference proteome</keyword>
<dbReference type="GO" id="GO:0046914">
    <property type="term" value="F:transition metal ion binding"/>
    <property type="evidence" value="ECO:0007669"/>
    <property type="project" value="TreeGrafter"/>
</dbReference>
<dbReference type="InterPro" id="IPR058792">
    <property type="entry name" value="Beta-barrel_RND_2"/>
</dbReference>
<evidence type="ECO:0000259" key="10">
    <source>
        <dbReference type="Pfam" id="PF25975"/>
    </source>
</evidence>
<evidence type="ECO:0000259" key="6">
    <source>
        <dbReference type="Pfam" id="PF19335"/>
    </source>
</evidence>
<evidence type="ECO:0000259" key="9">
    <source>
        <dbReference type="Pfam" id="PF25954"/>
    </source>
</evidence>
<evidence type="ECO:0000256" key="4">
    <source>
        <dbReference type="ARBA" id="ARBA00023065"/>
    </source>
</evidence>
<dbReference type="GO" id="GO:0015679">
    <property type="term" value="P:plasma membrane copper ion transport"/>
    <property type="evidence" value="ECO:0007669"/>
    <property type="project" value="TreeGrafter"/>
</dbReference>